<sequence>MGSNAWFRSSSRRLCNYRSDHSWHFLMIESDYQTWLMTMLFPFMPVIMVFVASFILLGDIPTDDDDDDDQGGGLLIPAFAPAPSA</sequence>
<dbReference type="GeneID" id="10329159"/>
<keyword evidence="4" id="KW-1185">Reference proteome</keyword>
<keyword evidence="2" id="KW-0472">Membrane</keyword>
<evidence type="ECO:0000256" key="2">
    <source>
        <dbReference type="SAM" id="Phobius"/>
    </source>
</evidence>
<feature type="region of interest" description="Disordered" evidence="1">
    <location>
        <begin position="66"/>
        <end position="85"/>
    </location>
</feature>
<keyword evidence="2" id="KW-0812">Transmembrane</keyword>
<name>E3SKP5_9CAUD</name>
<evidence type="ECO:0008006" key="5">
    <source>
        <dbReference type="Google" id="ProtNLM"/>
    </source>
</evidence>
<protein>
    <recommendedName>
        <fullName evidence="5">Transmembrane protein</fullName>
    </recommendedName>
</protein>
<reference evidence="3 4" key="1">
    <citation type="journal article" date="2010" name="Environ. Microbiol.">
        <title>Genomic analysis of oceanic cyanobacterial myoviruses compared with T4-like myoviruses from diverse hosts and environments.</title>
        <authorList>
            <person name="Sullivan M.B."/>
            <person name="Huang K.H."/>
            <person name="Ignacio-Espinoza J.C."/>
            <person name="Berlin A.M."/>
            <person name="Kelly L."/>
            <person name="Weigele P.R."/>
            <person name="DeFrancesco A.S."/>
            <person name="Kern S.E."/>
            <person name="Thompson L.R."/>
            <person name="Young S."/>
            <person name="Yandava C."/>
            <person name="Fu R."/>
            <person name="Krastins B."/>
            <person name="Chase M."/>
            <person name="Sarracino D."/>
            <person name="Osburne M.S."/>
            <person name="Henn M.R."/>
            <person name="Chisholm S.W."/>
        </authorList>
    </citation>
    <scope>NUCLEOTIDE SEQUENCE [LARGE SCALE GENOMIC DNA]</scope>
    <source>
        <strain evidence="3">8102-12</strain>
    </source>
</reference>
<keyword evidence="2" id="KW-1133">Transmembrane helix</keyword>
<feature type="transmembrane region" description="Helical" evidence="2">
    <location>
        <begin position="35"/>
        <end position="57"/>
    </location>
</feature>
<evidence type="ECO:0000313" key="3">
    <source>
        <dbReference type="EMBL" id="ADO97865.1"/>
    </source>
</evidence>
<organism evidence="3 4">
    <name type="scientific">Synechococcus phage S-SSM5</name>
    <dbReference type="NCBI Taxonomy" id="445685"/>
    <lineage>
        <taxon>Viruses</taxon>
        <taxon>Duplodnaviria</taxon>
        <taxon>Heunggongvirae</taxon>
        <taxon>Uroviricota</taxon>
        <taxon>Caudoviricetes</taxon>
        <taxon>Pantevenvirales</taxon>
        <taxon>Kyanoviridae</taxon>
        <taxon>Glaucusvirus</taxon>
        <taxon>Glaucusvirus ssm5</taxon>
    </lineage>
</organism>
<dbReference type="KEGG" id="vg:10329159"/>
<dbReference type="RefSeq" id="YP_004324808.1">
    <property type="nucleotide sequence ID" value="NC_015289.1"/>
</dbReference>
<dbReference type="Proteomes" id="UP000006526">
    <property type="component" value="Segment"/>
</dbReference>
<gene>
    <name evidence="3" type="ORF">SSSM5_206</name>
</gene>
<dbReference type="EMBL" id="GU071097">
    <property type="protein sequence ID" value="ADO97865.1"/>
    <property type="molecule type" value="Genomic_DNA"/>
</dbReference>
<proteinExistence type="predicted"/>
<evidence type="ECO:0000313" key="4">
    <source>
        <dbReference type="Proteomes" id="UP000006526"/>
    </source>
</evidence>
<accession>E3SKP5</accession>
<evidence type="ECO:0000256" key="1">
    <source>
        <dbReference type="SAM" id="MobiDB-lite"/>
    </source>
</evidence>